<dbReference type="HOGENOM" id="CLU_042622_0_0_2"/>
<name>D3E4D6_METRM</name>
<proteinExistence type="predicted"/>
<dbReference type="GeneID" id="8771200"/>
<dbReference type="NCBIfam" id="NF040701">
    <property type="entry name" value="RecJ_Meth"/>
    <property type="match status" value="1"/>
</dbReference>
<dbReference type="Gene3D" id="3.90.1640.30">
    <property type="match status" value="1"/>
</dbReference>
<dbReference type="GO" id="GO:0004527">
    <property type="term" value="F:exonuclease activity"/>
    <property type="evidence" value="ECO:0007669"/>
    <property type="project" value="UniProtKB-KW"/>
</dbReference>
<feature type="domain" description="DHH-CID" evidence="3">
    <location>
        <begin position="196"/>
        <end position="275"/>
    </location>
</feature>
<dbReference type="PANTHER" id="PTHR30255">
    <property type="entry name" value="SINGLE-STRANDED-DNA-SPECIFIC EXONUCLEASE RECJ"/>
    <property type="match status" value="1"/>
</dbReference>
<dbReference type="Pfam" id="PF02272">
    <property type="entry name" value="DHHA1"/>
    <property type="match status" value="1"/>
</dbReference>
<feature type="domain" description="DDH" evidence="1">
    <location>
        <begin position="26"/>
        <end position="144"/>
    </location>
</feature>
<dbReference type="OrthoDB" id="36101at2157"/>
<dbReference type="InterPro" id="IPR048515">
    <property type="entry name" value="DHH_CID"/>
</dbReference>
<protein>
    <submittedName>
        <fullName evidence="4">SsDNA exonuclease RecJ2</fullName>
    </submittedName>
</protein>
<keyword evidence="5" id="KW-1185">Reference proteome</keyword>
<dbReference type="InterPro" id="IPR038763">
    <property type="entry name" value="DHH_sf"/>
</dbReference>
<evidence type="ECO:0000313" key="4">
    <source>
        <dbReference type="EMBL" id="ADC47397.1"/>
    </source>
</evidence>
<dbReference type="AlphaFoldDB" id="D3E4D6"/>
<dbReference type="SUPFAM" id="SSF64182">
    <property type="entry name" value="DHH phosphoesterases"/>
    <property type="match status" value="1"/>
</dbReference>
<dbReference type="KEGG" id="mru:mru_1547"/>
<dbReference type="PATRIC" id="fig|634498.28.peg.1549"/>
<sequence length="480" mass="53694">MIETLPPDMKQKYEEAKELIESSEDIKIYSHTDCDGISSGAILSTILKRIGKDYEIEIVNLDVLEDLEIEHELTIFSDLGSGQPVDKHAKKDSKILILDHHPPLREMDYPDSVEYTYLEINPMFHDIDGSQEICGGGLCYLLAKEFGYRDLSWIGVLAAIGDMQNTKTGKLQGMNKTILQDAKEEGLVSSDTDLSLYGRQTRPLFVALSYFSDVKLPITNNKNETIALLQRLGIPRRIKDESVPSGERATTLSDLNDAQKRALTSELIRMISNEIPPRYSIYVPKLVIADTYEFLAEEDGTFLRDASEFSTAMNACVRNNEEVVALKILEGNRAEALDALEIISKDHRGYLAENIQSIEDEHKIIQMKNLQYFDGSGIRSNVVGTIAGMVLSYGDWRKPMIAFTQVSDENQDLKISLRCSRLLAYDGIHFGNIIREVAQSLGGNGGGHNVACGAYIPKDKKDEFLNLMNEKLEGKLALED</sequence>
<evidence type="ECO:0000259" key="3">
    <source>
        <dbReference type="Pfam" id="PF21763"/>
    </source>
</evidence>
<evidence type="ECO:0000313" key="5">
    <source>
        <dbReference type="Proteomes" id="UP000008680"/>
    </source>
</evidence>
<dbReference type="EMBL" id="CP001719">
    <property type="protein sequence ID" value="ADC47397.1"/>
    <property type="molecule type" value="Genomic_DNA"/>
</dbReference>
<dbReference type="STRING" id="634498.mru_1547"/>
<evidence type="ECO:0000259" key="1">
    <source>
        <dbReference type="Pfam" id="PF01368"/>
    </source>
</evidence>
<dbReference type="Gene3D" id="3.10.310.30">
    <property type="match status" value="1"/>
</dbReference>
<reference evidence="4 5" key="1">
    <citation type="journal article" date="2010" name="PLoS ONE">
        <title>The genome sequence of the rumen methanogen Methanobrevibacter ruminantium reveals new possibilities for controlling ruminant methane emissions.</title>
        <authorList>
            <person name="Leahy S.C."/>
            <person name="Kelly W.J."/>
            <person name="Altermann E."/>
            <person name="Ronimus R.S."/>
            <person name="Yeoman C.J."/>
            <person name="Pacheco D.M."/>
            <person name="Li D."/>
            <person name="Kong Z."/>
            <person name="McTavish S."/>
            <person name="Sang C."/>
            <person name="Lambie S.C."/>
            <person name="Janssen P.H."/>
            <person name="Dey D."/>
            <person name="Attwood G.T."/>
        </authorList>
    </citation>
    <scope>NUCLEOTIDE SEQUENCE [LARGE SCALE GENOMIC DNA]</scope>
    <source>
        <strain evidence="5">ATCC 35063 / DSM 1093 / JCM 13430 / OCM 146 / M1</strain>
    </source>
</reference>
<dbReference type="GO" id="GO:0003676">
    <property type="term" value="F:nucleic acid binding"/>
    <property type="evidence" value="ECO:0007669"/>
    <property type="project" value="InterPro"/>
</dbReference>
<keyword evidence="4" id="KW-0378">Hydrolase</keyword>
<evidence type="ECO:0000259" key="2">
    <source>
        <dbReference type="Pfam" id="PF02272"/>
    </source>
</evidence>
<organism evidence="4 5">
    <name type="scientific">Methanobrevibacter ruminantium (strain ATCC 35063 / DSM 1093 / JCM 13430 / OCM 146 / M1)</name>
    <name type="common">Methanobacterium ruminantium</name>
    <dbReference type="NCBI Taxonomy" id="634498"/>
    <lineage>
        <taxon>Archaea</taxon>
        <taxon>Methanobacteriati</taxon>
        <taxon>Methanobacteriota</taxon>
        <taxon>Methanomada group</taxon>
        <taxon>Methanobacteria</taxon>
        <taxon>Methanobacteriales</taxon>
        <taxon>Methanobacteriaceae</taxon>
        <taxon>Methanobrevibacter</taxon>
    </lineage>
</organism>
<keyword evidence="4" id="KW-0269">Exonuclease</keyword>
<dbReference type="InterPro" id="IPR051673">
    <property type="entry name" value="SSDNA_exonuclease_RecJ"/>
</dbReference>
<dbReference type="PANTHER" id="PTHR30255:SF3">
    <property type="entry name" value="SINGLE-STRANDED-DNA-SPECIFIC EXONUCLEASE RECJ"/>
    <property type="match status" value="1"/>
</dbReference>
<dbReference type="eggNOG" id="arCOG00427">
    <property type="taxonomic scope" value="Archaea"/>
</dbReference>
<dbReference type="Pfam" id="PF01368">
    <property type="entry name" value="DHH"/>
    <property type="match status" value="1"/>
</dbReference>
<keyword evidence="4" id="KW-0540">Nuclease</keyword>
<dbReference type="InterPro" id="IPR053584">
    <property type="entry name" value="RecJ_exonuclease"/>
</dbReference>
<dbReference type="RefSeq" id="WP_012956346.1">
    <property type="nucleotide sequence ID" value="NC_013790.1"/>
</dbReference>
<dbReference type="Pfam" id="PF21763">
    <property type="entry name" value="DHH_CID"/>
    <property type="match status" value="1"/>
</dbReference>
<dbReference type="InterPro" id="IPR003156">
    <property type="entry name" value="DHHA1_dom"/>
</dbReference>
<accession>D3E4D6</accession>
<feature type="domain" description="DHHA1" evidence="2">
    <location>
        <begin position="375"/>
        <end position="473"/>
    </location>
</feature>
<dbReference type="InterPro" id="IPR001667">
    <property type="entry name" value="DDH_dom"/>
</dbReference>
<dbReference type="Proteomes" id="UP000008680">
    <property type="component" value="Chromosome"/>
</dbReference>
<gene>
    <name evidence="4" type="primary">recJ2</name>
    <name evidence="4" type="ordered locus">mru_1547</name>
</gene>